<dbReference type="GO" id="GO:0003899">
    <property type="term" value="F:DNA-directed RNA polymerase activity"/>
    <property type="evidence" value="ECO:0007669"/>
    <property type="project" value="InterPro"/>
</dbReference>
<dbReference type="SUPFAM" id="SSF47789">
    <property type="entry name" value="C-terminal domain of RNA polymerase alpha subunit"/>
    <property type="match status" value="1"/>
</dbReference>
<dbReference type="SUPFAM" id="SSF159888">
    <property type="entry name" value="YdhG-like"/>
    <property type="match status" value="1"/>
</dbReference>
<keyword evidence="4" id="KW-1185">Reference proteome</keyword>
<sequence length="187" mass="20349">MKTVSDIDQYIAGFPEETQALLQQMRAAIRKIVPEAGEKIGYGIPTFTLNGNLVHFAGYKHHIGFYPGASGIKAFEKELSVYKNSKGAVQFPLDRPLPISLINKIVKFRVKESLAKNAARHTAAPGDLFASLSAPARRALESKGITTIQQLSKFSEAAILALHGMGKSSLPKLRNALKEKGLSFKAE</sequence>
<evidence type="ECO:0000259" key="1">
    <source>
        <dbReference type="Pfam" id="PF03118"/>
    </source>
</evidence>
<feature type="domain" description="RNA polymerase alpha subunit C-terminal" evidence="1">
    <location>
        <begin position="132"/>
        <end position="179"/>
    </location>
</feature>
<proteinExistence type="predicted"/>
<dbReference type="Pfam" id="PF03118">
    <property type="entry name" value="RNA_pol_A_CTD"/>
    <property type="match status" value="1"/>
</dbReference>
<dbReference type="STRING" id="393003.SAMN05660461_2026"/>
<dbReference type="Gene3D" id="3.90.1150.200">
    <property type="match status" value="1"/>
</dbReference>
<evidence type="ECO:0000313" key="3">
    <source>
        <dbReference type="EMBL" id="SKD00990.1"/>
    </source>
</evidence>
<evidence type="ECO:0000313" key="4">
    <source>
        <dbReference type="Proteomes" id="UP000190166"/>
    </source>
</evidence>
<feature type="domain" description="YdhG-like" evidence="2">
    <location>
        <begin position="19"/>
        <end position="110"/>
    </location>
</feature>
<protein>
    <submittedName>
        <fullName evidence="3">Uncharacterized conserved protein YdhG, YjbR/CyaY-like superfamily, DUF1801 family</fullName>
    </submittedName>
</protein>
<dbReference type="GO" id="GO:0003677">
    <property type="term" value="F:DNA binding"/>
    <property type="evidence" value="ECO:0007669"/>
    <property type="project" value="InterPro"/>
</dbReference>
<reference evidence="3 4" key="1">
    <citation type="submission" date="2017-02" db="EMBL/GenBank/DDBJ databases">
        <authorList>
            <person name="Peterson S.W."/>
        </authorList>
    </citation>
    <scope>NUCLEOTIDE SEQUENCE [LARGE SCALE GENOMIC DNA]</scope>
    <source>
        <strain evidence="3 4">DSM 18108</strain>
    </source>
</reference>
<dbReference type="Proteomes" id="UP000190166">
    <property type="component" value="Unassembled WGS sequence"/>
</dbReference>
<dbReference type="GO" id="GO:0006351">
    <property type="term" value="P:DNA-templated transcription"/>
    <property type="evidence" value="ECO:0007669"/>
    <property type="project" value="InterPro"/>
</dbReference>
<name>A0A1T5NK35_9BACT</name>
<accession>A0A1T5NK35</accession>
<dbReference type="InterPro" id="IPR014922">
    <property type="entry name" value="YdhG-like"/>
</dbReference>
<dbReference type="Gene3D" id="1.10.150.20">
    <property type="entry name" value="5' to 3' exonuclease, C-terminal subdomain"/>
    <property type="match status" value="1"/>
</dbReference>
<organism evidence="3 4">
    <name type="scientific">Chitinophaga ginsengisegetis</name>
    <dbReference type="NCBI Taxonomy" id="393003"/>
    <lineage>
        <taxon>Bacteria</taxon>
        <taxon>Pseudomonadati</taxon>
        <taxon>Bacteroidota</taxon>
        <taxon>Chitinophagia</taxon>
        <taxon>Chitinophagales</taxon>
        <taxon>Chitinophagaceae</taxon>
        <taxon>Chitinophaga</taxon>
    </lineage>
</organism>
<dbReference type="InterPro" id="IPR011260">
    <property type="entry name" value="RNAP_asu_C"/>
</dbReference>
<dbReference type="RefSeq" id="WP_079469243.1">
    <property type="nucleotide sequence ID" value="NZ_FUZZ01000001.1"/>
</dbReference>
<evidence type="ECO:0000259" key="2">
    <source>
        <dbReference type="Pfam" id="PF08818"/>
    </source>
</evidence>
<gene>
    <name evidence="3" type="ORF">SAMN05660461_2026</name>
</gene>
<dbReference type="EMBL" id="FUZZ01000001">
    <property type="protein sequence ID" value="SKD00990.1"/>
    <property type="molecule type" value="Genomic_DNA"/>
</dbReference>
<dbReference type="AlphaFoldDB" id="A0A1T5NK35"/>
<dbReference type="Pfam" id="PF08818">
    <property type="entry name" value="DUF1801"/>
    <property type="match status" value="1"/>
</dbReference>